<keyword evidence="3" id="KW-1185">Reference proteome</keyword>
<name>A0A2P5A6Z0_PARAD</name>
<evidence type="ECO:0000313" key="2">
    <source>
        <dbReference type="EMBL" id="PON32295.1"/>
    </source>
</evidence>
<gene>
    <name evidence="2" type="ORF">PanWU01x14_362630</name>
</gene>
<keyword evidence="1" id="KW-0812">Transmembrane</keyword>
<evidence type="ECO:0000313" key="3">
    <source>
        <dbReference type="Proteomes" id="UP000237105"/>
    </source>
</evidence>
<dbReference type="AlphaFoldDB" id="A0A2P5A6Z0"/>
<dbReference type="Proteomes" id="UP000237105">
    <property type="component" value="Unassembled WGS sequence"/>
</dbReference>
<keyword evidence="1" id="KW-0472">Membrane</keyword>
<proteinExistence type="predicted"/>
<comment type="caution">
    <text evidence="2">The sequence shown here is derived from an EMBL/GenBank/DDBJ whole genome shotgun (WGS) entry which is preliminary data.</text>
</comment>
<dbReference type="EMBL" id="JXTB01000836">
    <property type="protein sequence ID" value="PON32295.1"/>
    <property type="molecule type" value="Genomic_DNA"/>
</dbReference>
<feature type="transmembrane region" description="Helical" evidence="1">
    <location>
        <begin position="12"/>
        <end position="33"/>
    </location>
</feature>
<reference evidence="3" key="1">
    <citation type="submission" date="2016-06" db="EMBL/GenBank/DDBJ databases">
        <title>Parallel loss of symbiosis genes in relatives of nitrogen-fixing non-legume Parasponia.</title>
        <authorList>
            <person name="Van Velzen R."/>
            <person name="Holmer R."/>
            <person name="Bu F."/>
            <person name="Rutten L."/>
            <person name="Van Zeijl A."/>
            <person name="Liu W."/>
            <person name="Santuari L."/>
            <person name="Cao Q."/>
            <person name="Sharma T."/>
            <person name="Shen D."/>
            <person name="Roswanjaya Y."/>
            <person name="Wardhani T."/>
            <person name="Kalhor M.S."/>
            <person name="Jansen J."/>
            <person name="Van den Hoogen J."/>
            <person name="Gungor B."/>
            <person name="Hartog M."/>
            <person name="Hontelez J."/>
            <person name="Verver J."/>
            <person name="Yang W.-C."/>
            <person name="Schijlen E."/>
            <person name="Repin R."/>
            <person name="Schilthuizen M."/>
            <person name="Schranz E."/>
            <person name="Heidstra R."/>
            <person name="Miyata K."/>
            <person name="Fedorova E."/>
            <person name="Kohlen W."/>
            <person name="Bisseling T."/>
            <person name="Smit S."/>
            <person name="Geurts R."/>
        </authorList>
    </citation>
    <scope>NUCLEOTIDE SEQUENCE [LARGE SCALE GENOMIC DNA]</scope>
    <source>
        <strain evidence="3">cv. WU1-14</strain>
    </source>
</reference>
<sequence>MVLRVLDAASILSLMFWVVVYMLTDLYSSLAFLPTLTSKWYSRAQRSLEIARDDGISHHGDDTDLDVQALRASVTSLEQCFDALSLDVQRILAAMDGENQGNNRPQ</sequence>
<accession>A0A2P5A6Z0</accession>
<organism evidence="2 3">
    <name type="scientific">Parasponia andersonii</name>
    <name type="common">Sponia andersonii</name>
    <dbReference type="NCBI Taxonomy" id="3476"/>
    <lineage>
        <taxon>Eukaryota</taxon>
        <taxon>Viridiplantae</taxon>
        <taxon>Streptophyta</taxon>
        <taxon>Embryophyta</taxon>
        <taxon>Tracheophyta</taxon>
        <taxon>Spermatophyta</taxon>
        <taxon>Magnoliopsida</taxon>
        <taxon>eudicotyledons</taxon>
        <taxon>Gunneridae</taxon>
        <taxon>Pentapetalae</taxon>
        <taxon>rosids</taxon>
        <taxon>fabids</taxon>
        <taxon>Rosales</taxon>
        <taxon>Cannabaceae</taxon>
        <taxon>Parasponia</taxon>
    </lineage>
</organism>
<evidence type="ECO:0000256" key="1">
    <source>
        <dbReference type="SAM" id="Phobius"/>
    </source>
</evidence>
<keyword evidence="1" id="KW-1133">Transmembrane helix</keyword>
<protein>
    <submittedName>
        <fullName evidence="2">Uncharacterized protein</fullName>
    </submittedName>
</protein>